<dbReference type="InterPro" id="IPR015946">
    <property type="entry name" value="KH_dom-like_a/b"/>
</dbReference>
<dbReference type="SUPFAM" id="SSF54814">
    <property type="entry name" value="Prokaryotic type KH domain (KH-domain type II)"/>
    <property type="match status" value="2"/>
</dbReference>
<dbReference type="InterPro" id="IPR004087">
    <property type="entry name" value="KH_dom"/>
</dbReference>
<dbReference type="GO" id="GO:0006353">
    <property type="term" value="P:DNA-templated transcription termination"/>
    <property type="evidence" value="ECO:0007669"/>
    <property type="project" value="UniProtKB-UniRule"/>
</dbReference>
<dbReference type="FunFam" id="3.30.300.20:FF:000005">
    <property type="entry name" value="Transcription termination/antitermination protein NusA"/>
    <property type="match status" value="1"/>
</dbReference>
<dbReference type="OrthoDB" id="9807233at2"/>
<dbReference type="HAMAP" id="MF_00945_B">
    <property type="entry name" value="NusA_B"/>
    <property type="match status" value="1"/>
</dbReference>
<dbReference type="Proteomes" id="UP000005835">
    <property type="component" value="Unassembled WGS sequence"/>
</dbReference>
<evidence type="ECO:0000256" key="6">
    <source>
        <dbReference type="ARBA" id="ARBA00023163"/>
    </source>
</evidence>
<feature type="domain" description="S1 motif" evidence="8">
    <location>
        <begin position="144"/>
        <end position="208"/>
    </location>
</feature>
<dbReference type="Pfam" id="PF08529">
    <property type="entry name" value="NusA_N"/>
    <property type="match status" value="1"/>
</dbReference>
<proteinExistence type="inferred from homology"/>
<evidence type="ECO:0000259" key="8">
    <source>
        <dbReference type="PROSITE" id="PS50126"/>
    </source>
</evidence>
<dbReference type="Pfam" id="PF14520">
    <property type="entry name" value="HHH_5"/>
    <property type="match status" value="1"/>
</dbReference>
<dbReference type="PROSITE" id="PS50084">
    <property type="entry name" value="KH_TYPE_1"/>
    <property type="match status" value="1"/>
</dbReference>
<dbReference type="InterPro" id="IPR003029">
    <property type="entry name" value="S1_domain"/>
</dbReference>
<dbReference type="InterPro" id="IPR010995">
    <property type="entry name" value="DNA_repair_Rad51/TF_NusA_a-hlx"/>
</dbReference>
<dbReference type="STRING" id="742823.HMPREF9465_01461"/>
<dbReference type="NCBIfam" id="TIGR01953">
    <property type="entry name" value="NusA"/>
    <property type="match status" value="1"/>
</dbReference>
<evidence type="ECO:0000256" key="3">
    <source>
        <dbReference type="ARBA" id="ARBA00022814"/>
    </source>
</evidence>
<evidence type="ECO:0000256" key="4">
    <source>
        <dbReference type="ARBA" id="ARBA00022884"/>
    </source>
</evidence>
<dbReference type="SUPFAM" id="SSF69705">
    <property type="entry name" value="Transcription factor NusA, N-terminal domain"/>
    <property type="match status" value="1"/>
</dbReference>
<comment type="function">
    <text evidence="7">Participates in both transcription termination and antitermination.</text>
</comment>
<accession>K1JKT5</accession>
<dbReference type="GO" id="GO:0003700">
    <property type="term" value="F:DNA-binding transcription factor activity"/>
    <property type="evidence" value="ECO:0007669"/>
    <property type="project" value="InterPro"/>
</dbReference>
<dbReference type="PATRIC" id="fig|742823.3.peg.1453"/>
<evidence type="ECO:0000256" key="1">
    <source>
        <dbReference type="ARBA" id="ARBA00022472"/>
    </source>
</evidence>
<dbReference type="GO" id="GO:0031564">
    <property type="term" value="P:transcription antitermination"/>
    <property type="evidence" value="ECO:0007669"/>
    <property type="project" value="UniProtKB-UniRule"/>
</dbReference>
<dbReference type="eggNOG" id="COG0195">
    <property type="taxonomic scope" value="Bacteria"/>
</dbReference>
<dbReference type="HOGENOM" id="CLU_029242_0_0_4"/>
<dbReference type="PANTHER" id="PTHR22648:SF0">
    <property type="entry name" value="TRANSCRIPTION TERMINATION_ANTITERMINATION PROTEIN NUSA"/>
    <property type="match status" value="1"/>
</dbReference>
<comment type="caution">
    <text evidence="9">The sequence shown here is derived from an EMBL/GenBank/DDBJ whole genome shotgun (WGS) entry which is preliminary data.</text>
</comment>
<keyword evidence="5 7" id="KW-0805">Transcription regulation</keyword>
<dbReference type="SMART" id="SM00316">
    <property type="entry name" value="S1"/>
    <property type="match status" value="1"/>
</dbReference>
<comment type="subcellular location">
    <subcellularLocation>
        <location evidence="7">Cytoplasm</location>
    </subcellularLocation>
</comment>
<dbReference type="GO" id="GO:0005829">
    <property type="term" value="C:cytosol"/>
    <property type="evidence" value="ECO:0007669"/>
    <property type="project" value="TreeGrafter"/>
</dbReference>
<dbReference type="PROSITE" id="PS50126">
    <property type="entry name" value="S1"/>
    <property type="match status" value="1"/>
</dbReference>
<dbReference type="NCBIfam" id="TIGR01954">
    <property type="entry name" value="nusA_Cterm_rpt"/>
    <property type="match status" value="2"/>
</dbReference>
<dbReference type="GO" id="GO:0000166">
    <property type="term" value="F:nucleotide binding"/>
    <property type="evidence" value="ECO:0007669"/>
    <property type="project" value="InterPro"/>
</dbReference>
<dbReference type="Pfam" id="PF13184">
    <property type="entry name" value="KH_NusA_1st"/>
    <property type="match status" value="1"/>
</dbReference>
<keyword evidence="1 7" id="KW-0806">Transcription termination</keyword>
<organism evidence="9 10">
    <name type="scientific">Sutterella wadsworthensis 2_1_59BFAA</name>
    <dbReference type="NCBI Taxonomy" id="742823"/>
    <lineage>
        <taxon>Bacteria</taxon>
        <taxon>Pseudomonadati</taxon>
        <taxon>Pseudomonadota</taxon>
        <taxon>Betaproteobacteria</taxon>
        <taxon>Burkholderiales</taxon>
        <taxon>Sutterellaceae</taxon>
        <taxon>Sutterella</taxon>
    </lineage>
</organism>
<dbReference type="InterPro" id="IPR010214">
    <property type="entry name" value="Tscrpt_termin_fac_NusA_C_rpt"/>
</dbReference>
<dbReference type="InterPro" id="IPR030842">
    <property type="entry name" value="TF_NusA_bacterial"/>
</dbReference>
<dbReference type="InterPro" id="IPR009019">
    <property type="entry name" value="KH_sf_prok-type"/>
</dbReference>
<keyword evidence="3 7" id="KW-0889">Transcription antitermination</keyword>
<evidence type="ECO:0000313" key="9">
    <source>
        <dbReference type="EMBL" id="EKB30771.1"/>
    </source>
</evidence>
<dbReference type="SMART" id="SM00322">
    <property type="entry name" value="KH"/>
    <property type="match status" value="2"/>
</dbReference>
<gene>
    <name evidence="7" type="primary">nusA</name>
    <name evidence="9" type="ORF">HMPREF9465_01461</name>
</gene>
<dbReference type="InterPro" id="IPR010213">
    <property type="entry name" value="TF_NusA"/>
</dbReference>
<keyword evidence="6 7" id="KW-0804">Transcription</keyword>
<evidence type="ECO:0000256" key="2">
    <source>
        <dbReference type="ARBA" id="ARBA00022490"/>
    </source>
</evidence>
<dbReference type="SUPFAM" id="SSF50249">
    <property type="entry name" value="Nucleic acid-binding proteins"/>
    <property type="match status" value="1"/>
</dbReference>
<dbReference type="Gene3D" id="3.30.1480.10">
    <property type="entry name" value="NusA, N-terminal domain"/>
    <property type="match status" value="1"/>
</dbReference>
<dbReference type="RefSeq" id="WP_005435581.1">
    <property type="nucleotide sequence ID" value="NZ_JH815517.1"/>
</dbReference>
<sequence>MNCREMLQLVDVLASEKNVAKDTVFGVLEAALASAVKKAQFPGEDADVVVHVDRVTGEFKAARRWLVVADEEGLQEPDRQEMYSDVIDDYPEIQPGEFIEREIEVIDVDTTGRRFAQDAKQVILQRLRDAEREQILKEFLDRNESIVTGTIKRIDKGDAIVEIGRLEARLPRNQMIPRENLRTGDRVRAYVDHVGESNKGQQVFLSRTSPEFIKKLFELEVPEIEEGLLEIKSAARDPGVRAKIAVYARDRRIDPIGTCVGMRGSRVNAVTNELGGERVDIVPWNEDPAQFVVGALEPAKVRSIVMLEETHTMEVVVDEDNLAIAIGRAGQNVRLASELTGWQINIMTEAAAAQKRDEEVAKIRADFMDSLDIDEAAADVLIGEGFSSVEEIAYVPEKELYAIEAFDRETVDELRQRARNKLLADAITREENLRKADEPLLSLEGMDNDLASQLVGHGVKTLDDLGELATDDLVEMTGIDEERASSLIMKAREHWFE</sequence>
<dbReference type="CDD" id="cd04455">
    <property type="entry name" value="S1_NusA"/>
    <property type="match status" value="1"/>
</dbReference>
<dbReference type="GO" id="GO:0003723">
    <property type="term" value="F:RNA binding"/>
    <property type="evidence" value="ECO:0007669"/>
    <property type="project" value="UniProtKB-UniRule"/>
</dbReference>
<dbReference type="SUPFAM" id="SSF47794">
    <property type="entry name" value="Rad51 N-terminal domain-like"/>
    <property type="match status" value="2"/>
</dbReference>
<name>K1JKT5_9BURK</name>
<keyword evidence="10" id="KW-1185">Reference proteome</keyword>
<dbReference type="InterPro" id="IPR025249">
    <property type="entry name" value="TF_NusA_KH_1st"/>
</dbReference>
<evidence type="ECO:0000256" key="5">
    <source>
        <dbReference type="ARBA" id="ARBA00023015"/>
    </source>
</evidence>
<dbReference type="AlphaFoldDB" id="K1JKT5"/>
<dbReference type="EMBL" id="ADMG01000035">
    <property type="protein sequence ID" value="EKB30771.1"/>
    <property type="molecule type" value="Genomic_DNA"/>
</dbReference>
<comment type="subunit">
    <text evidence="7">Monomer. Binds directly to the core enzyme of the DNA-dependent RNA polymerase and to nascent RNA.</text>
</comment>
<evidence type="ECO:0000313" key="10">
    <source>
        <dbReference type="Proteomes" id="UP000005835"/>
    </source>
</evidence>
<dbReference type="InterPro" id="IPR013735">
    <property type="entry name" value="TF_NusA_N"/>
</dbReference>
<dbReference type="CDD" id="cd02134">
    <property type="entry name" value="KH-II_NusA_rpt1"/>
    <property type="match status" value="1"/>
</dbReference>
<dbReference type="InterPro" id="IPR036555">
    <property type="entry name" value="NusA_N_sf"/>
</dbReference>
<keyword evidence="2 7" id="KW-0963">Cytoplasm</keyword>
<dbReference type="Gene3D" id="3.30.300.20">
    <property type="match status" value="2"/>
</dbReference>
<dbReference type="Pfam" id="PF26594">
    <property type="entry name" value="KH_NusA_2nd"/>
    <property type="match status" value="1"/>
</dbReference>
<dbReference type="InterPro" id="IPR012340">
    <property type="entry name" value="NA-bd_OB-fold"/>
</dbReference>
<dbReference type="Pfam" id="PF00575">
    <property type="entry name" value="S1"/>
    <property type="match status" value="1"/>
</dbReference>
<dbReference type="InterPro" id="IPR058582">
    <property type="entry name" value="KH_NusA_2nd"/>
</dbReference>
<dbReference type="PANTHER" id="PTHR22648">
    <property type="entry name" value="TRANSCRIPTION TERMINATION FACTOR NUSA"/>
    <property type="match status" value="1"/>
</dbReference>
<dbReference type="CDD" id="cd22529">
    <property type="entry name" value="KH-II_NusA_rpt2"/>
    <property type="match status" value="1"/>
</dbReference>
<keyword evidence="4 7" id="KW-0694">RNA-binding</keyword>
<dbReference type="Gene3D" id="2.40.50.140">
    <property type="entry name" value="Nucleic acid-binding proteins"/>
    <property type="match status" value="1"/>
</dbReference>
<evidence type="ECO:0000256" key="7">
    <source>
        <dbReference type="HAMAP-Rule" id="MF_00945"/>
    </source>
</evidence>
<dbReference type="FunFam" id="3.30.300.20:FF:000002">
    <property type="entry name" value="Transcription termination/antitermination protein NusA"/>
    <property type="match status" value="1"/>
</dbReference>
<dbReference type="Gene3D" id="1.10.150.20">
    <property type="entry name" value="5' to 3' exonuclease, C-terminal subdomain"/>
    <property type="match status" value="2"/>
</dbReference>
<protein>
    <recommendedName>
        <fullName evidence="7">Transcription termination/antitermination protein NusA</fullName>
    </recommendedName>
</protein>
<comment type="similarity">
    <text evidence="7">Belongs to the NusA family.</text>
</comment>
<reference evidence="9 10" key="1">
    <citation type="submission" date="2012-05" db="EMBL/GenBank/DDBJ databases">
        <title>The Genome Sequence of Sutterella wadsworthensis 2_1_59BFAA.</title>
        <authorList>
            <consortium name="The Broad Institute Genome Sequencing Platform"/>
            <person name="Earl A."/>
            <person name="Ward D."/>
            <person name="Feldgarden M."/>
            <person name="Gevers D."/>
            <person name="Daigneault M."/>
            <person name="Strauss J."/>
            <person name="Allen-Vercoe E."/>
            <person name="Walker B."/>
            <person name="Young S.K."/>
            <person name="Zeng Q."/>
            <person name="Gargeya S."/>
            <person name="Fitzgerald M."/>
            <person name="Haas B."/>
            <person name="Abouelleil A."/>
            <person name="Alvarado L."/>
            <person name="Arachchi H.M."/>
            <person name="Berlin A.M."/>
            <person name="Chapman S.B."/>
            <person name="Goldberg J."/>
            <person name="Griggs A."/>
            <person name="Gujja S."/>
            <person name="Hansen M."/>
            <person name="Howarth C."/>
            <person name="Imamovic A."/>
            <person name="Larimer J."/>
            <person name="McCowen C."/>
            <person name="Montmayeur A."/>
            <person name="Murphy C."/>
            <person name="Neiman D."/>
            <person name="Pearson M."/>
            <person name="Priest M."/>
            <person name="Roberts A."/>
            <person name="Saif S."/>
            <person name="Shea T."/>
            <person name="Sisk P."/>
            <person name="Sykes S."/>
            <person name="Wortman J."/>
            <person name="Nusbaum C."/>
            <person name="Birren B."/>
        </authorList>
    </citation>
    <scope>NUCLEOTIDE SEQUENCE [LARGE SCALE GENOMIC DNA]</scope>
    <source>
        <strain evidence="9 10">2_1_59BFAA</strain>
    </source>
</reference>